<reference evidence="2 3" key="1">
    <citation type="submission" date="2015-01" db="EMBL/GenBank/DDBJ databases">
        <title>The Genome Sequence of Cladophialophora immunda CBS83496.</title>
        <authorList>
            <consortium name="The Broad Institute Genomics Platform"/>
            <person name="Cuomo C."/>
            <person name="de Hoog S."/>
            <person name="Gorbushina A."/>
            <person name="Stielow B."/>
            <person name="Teixiera M."/>
            <person name="Abouelleil A."/>
            <person name="Chapman S.B."/>
            <person name="Priest M."/>
            <person name="Young S.K."/>
            <person name="Wortman J."/>
            <person name="Nusbaum C."/>
            <person name="Birren B."/>
        </authorList>
    </citation>
    <scope>NUCLEOTIDE SEQUENCE [LARGE SCALE GENOMIC DNA]</scope>
    <source>
        <strain evidence="2 3">CBS 83496</strain>
    </source>
</reference>
<feature type="region of interest" description="Disordered" evidence="1">
    <location>
        <begin position="63"/>
        <end position="184"/>
    </location>
</feature>
<proteinExistence type="predicted"/>
<dbReference type="GeneID" id="27343387"/>
<organism evidence="2 3">
    <name type="scientific">Cladophialophora immunda</name>
    <dbReference type="NCBI Taxonomy" id="569365"/>
    <lineage>
        <taxon>Eukaryota</taxon>
        <taxon>Fungi</taxon>
        <taxon>Dikarya</taxon>
        <taxon>Ascomycota</taxon>
        <taxon>Pezizomycotina</taxon>
        <taxon>Eurotiomycetes</taxon>
        <taxon>Chaetothyriomycetidae</taxon>
        <taxon>Chaetothyriales</taxon>
        <taxon>Herpotrichiellaceae</taxon>
        <taxon>Cladophialophora</taxon>
    </lineage>
</organism>
<dbReference type="RefSeq" id="XP_016252880.1">
    <property type="nucleotide sequence ID" value="XM_016390978.1"/>
</dbReference>
<feature type="compositionally biased region" description="Polar residues" evidence="1">
    <location>
        <begin position="63"/>
        <end position="100"/>
    </location>
</feature>
<evidence type="ECO:0000313" key="3">
    <source>
        <dbReference type="Proteomes" id="UP000054466"/>
    </source>
</evidence>
<dbReference type="AlphaFoldDB" id="A0A0D2DAC5"/>
<dbReference type="EMBL" id="KN847041">
    <property type="protein sequence ID" value="KIW32664.1"/>
    <property type="molecule type" value="Genomic_DNA"/>
</dbReference>
<feature type="compositionally biased region" description="Basic residues" evidence="1">
    <location>
        <begin position="114"/>
        <end position="125"/>
    </location>
</feature>
<name>A0A0D2DAC5_9EURO</name>
<accession>A0A0D2DAC5</accession>
<gene>
    <name evidence="2" type="ORF">PV07_04193</name>
</gene>
<feature type="compositionally biased region" description="Basic and acidic residues" evidence="1">
    <location>
        <begin position="101"/>
        <end position="113"/>
    </location>
</feature>
<keyword evidence="3" id="KW-1185">Reference proteome</keyword>
<dbReference type="HOGENOM" id="CLU_1467996_0_0_1"/>
<dbReference type="OrthoDB" id="10468222at2759"/>
<protein>
    <submittedName>
        <fullName evidence="2">Uncharacterized protein</fullName>
    </submittedName>
</protein>
<feature type="compositionally biased region" description="Polar residues" evidence="1">
    <location>
        <begin position="146"/>
        <end position="156"/>
    </location>
</feature>
<dbReference type="VEuPathDB" id="FungiDB:PV07_04193"/>
<dbReference type="Proteomes" id="UP000054466">
    <property type="component" value="Unassembled WGS sequence"/>
</dbReference>
<sequence>MQDRPDISERCLTKSSTAEAWNLGLITVAEEVERFKNKKLTSSQIHGPAEEVVQVFDSHTATQNITIDRSNESPASVVDQGQNSSNAHQPQPNTEPQIRPTQDDGANKSEHRKTLLHSKGILRKRSLSDSAHQPGSGLEAEGVGQSAESQLSSKPNMQRLIPHFGKTKREYEVSMPGGNTQGTP</sequence>
<evidence type="ECO:0000313" key="2">
    <source>
        <dbReference type="EMBL" id="KIW32664.1"/>
    </source>
</evidence>
<evidence type="ECO:0000256" key="1">
    <source>
        <dbReference type="SAM" id="MobiDB-lite"/>
    </source>
</evidence>